<dbReference type="PROSITE" id="PS50109">
    <property type="entry name" value="HIS_KIN"/>
    <property type="match status" value="1"/>
</dbReference>
<dbReference type="GO" id="GO:0000155">
    <property type="term" value="F:phosphorelay sensor kinase activity"/>
    <property type="evidence" value="ECO:0007669"/>
    <property type="project" value="TreeGrafter"/>
</dbReference>
<protein>
    <recommendedName>
        <fullName evidence="2">histidine kinase</fullName>
        <ecNumber evidence="2">2.7.13.3</ecNumber>
    </recommendedName>
</protein>
<comment type="catalytic activity">
    <reaction evidence="1">
        <text>ATP + protein L-histidine = ADP + protein N-phospho-L-histidine.</text>
        <dbReference type="EC" id="2.7.13.3"/>
    </reaction>
</comment>
<dbReference type="GO" id="GO:0009927">
    <property type="term" value="F:histidine phosphotransfer kinase activity"/>
    <property type="evidence" value="ECO:0007669"/>
    <property type="project" value="TreeGrafter"/>
</dbReference>
<dbReference type="AlphaFoldDB" id="A0A1E3H2M0"/>
<reference evidence="7 8" key="1">
    <citation type="submission" date="2016-07" db="EMBL/GenBank/DDBJ databases">
        <title>Draft Genome Sequence of Methylobrevis pamukkalensis PK2.</title>
        <authorList>
            <person name="Vasilenko O.V."/>
            <person name="Doronina N.V."/>
            <person name="Shmareva M.N."/>
            <person name="Tarlachkov S.V."/>
            <person name="Mustakhimov I."/>
            <person name="Trotsenko Y.A."/>
        </authorList>
    </citation>
    <scope>NUCLEOTIDE SEQUENCE [LARGE SCALE GENOMIC DNA]</scope>
    <source>
        <strain evidence="7 8">PK2</strain>
    </source>
</reference>
<dbReference type="CDD" id="cd16922">
    <property type="entry name" value="HATPase_EvgS-ArcB-TorS-like"/>
    <property type="match status" value="1"/>
</dbReference>
<dbReference type="GO" id="GO:0005886">
    <property type="term" value="C:plasma membrane"/>
    <property type="evidence" value="ECO:0007669"/>
    <property type="project" value="TreeGrafter"/>
</dbReference>
<dbReference type="EC" id="2.7.13.3" evidence="2"/>
<keyword evidence="5" id="KW-0418">Kinase</keyword>
<dbReference type="EMBL" id="MCRJ01000046">
    <property type="protein sequence ID" value="ODN70569.1"/>
    <property type="molecule type" value="Genomic_DNA"/>
</dbReference>
<evidence type="ECO:0000256" key="5">
    <source>
        <dbReference type="ARBA" id="ARBA00022777"/>
    </source>
</evidence>
<evidence type="ECO:0000256" key="1">
    <source>
        <dbReference type="ARBA" id="ARBA00000085"/>
    </source>
</evidence>
<dbReference type="Pfam" id="PF02518">
    <property type="entry name" value="HATPase_c"/>
    <property type="match status" value="1"/>
</dbReference>
<proteinExistence type="predicted"/>
<feature type="domain" description="Histidine kinase" evidence="6">
    <location>
        <begin position="1"/>
        <end position="136"/>
    </location>
</feature>
<evidence type="ECO:0000259" key="6">
    <source>
        <dbReference type="PROSITE" id="PS50109"/>
    </source>
</evidence>
<dbReference type="Gene3D" id="3.30.565.10">
    <property type="entry name" value="Histidine kinase-like ATPase, C-terminal domain"/>
    <property type="match status" value="1"/>
</dbReference>
<evidence type="ECO:0000256" key="3">
    <source>
        <dbReference type="ARBA" id="ARBA00022553"/>
    </source>
</evidence>
<organism evidence="7 8">
    <name type="scientific">Methylobrevis pamukkalensis</name>
    <dbReference type="NCBI Taxonomy" id="1439726"/>
    <lineage>
        <taxon>Bacteria</taxon>
        <taxon>Pseudomonadati</taxon>
        <taxon>Pseudomonadota</taxon>
        <taxon>Alphaproteobacteria</taxon>
        <taxon>Hyphomicrobiales</taxon>
        <taxon>Pleomorphomonadaceae</taxon>
        <taxon>Methylobrevis</taxon>
    </lineage>
</organism>
<keyword evidence="3" id="KW-0597">Phosphoprotein</keyword>
<dbReference type="FunFam" id="3.30.565.10:FF:000006">
    <property type="entry name" value="Sensor histidine kinase WalK"/>
    <property type="match status" value="1"/>
</dbReference>
<evidence type="ECO:0000313" key="8">
    <source>
        <dbReference type="Proteomes" id="UP000094622"/>
    </source>
</evidence>
<dbReference type="Proteomes" id="UP000094622">
    <property type="component" value="Unassembled WGS sequence"/>
</dbReference>
<sequence length="175" mass="18750">MNNLAVDRSIQFVTDFAVPGPIVADRRAIKQITLNLVSNALKFTPLGGRIRIRTEMTGDIARLTVEDTGIGIPAEALAQLGRPFVQVENQMTRKHPGSGLGLAIARSLTELHGGTMRIESQEGVGTTVIIDMPRIASPTHTADPLRLRNAIPPLSVKEANIAPAALATRPARSIH</sequence>
<accession>A0A1E3H2M0</accession>
<comment type="caution">
    <text evidence="7">The sequence shown here is derived from an EMBL/GenBank/DDBJ whole genome shotgun (WGS) entry which is preliminary data.</text>
</comment>
<dbReference type="PANTHER" id="PTHR43047:SF72">
    <property type="entry name" value="OSMOSENSING HISTIDINE PROTEIN KINASE SLN1"/>
    <property type="match status" value="1"/>
</dbReference>
<dbReference type="InterPro" id="IPR004358">
    <property type="entry name" value="Sig_transdc_His_kin-like_C"/>
</dbReference>
<dbReference type="PATRIC" id="fig|1439726.3.peg.2231"/>
<dbReference type="PANTHER" id="PTHR43047">
    <property type="entry name" value="TWO-COMPONENT HISTIDINE PROTEIN KINASE"/>
    <property type="match status" value="1"/>
</dbReference>
<evidence type="ECO:0000256" key="4">
    <source>
        <dbReference type="ARBA" id="ARBA00022679"/>
    </source>
</evidence>
<evidence type="ECO:0000256" key="2">
    <source>
        <dbReference type="ARBA" id="ARBA00012438"/>
    </source>
</evidence>
<dbReference type="RefSeq" id="WP_069306829.1">
    <property type="nucleotide sequence ID" value="NZ_MCRJ01000046.1"/>
</dbReference>
<dbReference type="InterPro" id="IPR036890">
    <property type="entry name" value="HATPase_C_sf"/>
</dbReference>
<dbReference type="SUPFAM" id="SSF55874">
    <property type="entry name" value="ATPase domain of HSP90 chaperone/DNA topoisomerase II/histidine kinase"/>
    <property type="match status" value="1"/>
</dbReference>
<dbReference type="InterPro" id="IPR003594">
    <property type="entry name" value="HATPase_dom"/>
</dbReference>
<keyword evidence="4 7" id="KW-0808">Transferase</keyword>
<keyword evidence="8" id="KW-1185">Reference proteome</keyword>
<name>A0A1E3H2M0_9HYPH</name>
<evidence type="ECO:0000313" key="7">
    <source>
        <dbReference type="EMBL" id="ODN70569.1"/>
    </source>
</evidence>
<dbReference type="PRINTS" id="PR00344">
    <property type="entry name" value="BCTRLSENSOR"/>
</dbReference>
<gene>
    <name evidence="7" type="primary">pleC_1</name>
    <name evidence="7" type="ORF">A6302_02111</name>
</gene>
<dbReference type="SMART" id="SM00387">
    <property type="entry name" value="HATPase_c"/>
    <property type="match status" value="1"/>
</dbReference>
<dbReference type="InterPro" id="IPR005467">
    <property type="entry name" value="His_kinase_dom"/>
</dbReference>